<dbReference type="PROSITE" id="PS51682">
    <property type="entry name" value="SAM_OMT_I"/>
    <property type="match status" value="1"/>
</dbReference>
<dbReference type="SUPFAM" id="SSF53335">
    <property type="entry name" value="S-adenosyl-L-methionine-dependent methyltransferases"/>
    <property type="match status" value="1"/>
</dbReference>
<dbReference type="OrthoDB" id="9799672at2"/>
<evidence type="ECO:0000313" key="5">
    <source>
        <dbReference type="Proteomes" id="UP000069620"/>
    </source>
</evidence>
<dbReference type="InterPro" id="IPR029063">
    <property type="entry name" value="SAM-dependent_MTases_sf"/>
</dbReference>
<dbReference type="GO" id="GO:0032259">
    <property type="term" value="P:methylation"/>
    <property type="evidence" value="ECO:0007669"/>
    <property type="project" value="UniProtKB-KW"/>
</dbReference>
<sequence>MTTLHDVTVAAALDRMYAASDEQFAKLREGNGGRFADLTGATSQERADALSDIYMPVTPEAGRLLYSLVRATKPQIVVEFGMSFGLSALHLASAVRDNGFGRLFTTELSAAKIEAATRTFAETGLDDVITVLAGDALETLKTVDGEIGLVLLDGWKELYLPVVKLLEPQLATGALLVADNTSMADTQPYLDYVRDSDNGYISVNFLARDSDSMEISCRV</sequence>
<comment type="caution">
    <text evidence="4">The sequence shown here is derived from an EMBL/GenBank/DDBJ whole genome shotgun (WGS) entry which is preliminary data.</text>
</comment>
<dbReference type="EMBL" id="BCSX01000044">
    <property type="protein sequence ID" value="GAS90998.1"/>
    <property type="molecule type" value="Genomic_DNA"/>
</dbReference>
<dbReference type="Proteomes" id="UP000069620">
    <property type="component" value="Unassembled WGS sequence"/>
</dbReference>
<evidence type="ECO:0000256" key="1">
    <source>
        <dbReference type="ARBA" id="ARBA00022603"/>
    </source>
</evidence>
<gene>
    <name evidence="4" type="ORF">RMCB_5094</name>
</gene>
<evidence type="ECO:0000313" key="4">
    <source>
        <dbReference type="EMBL" id="GAS90998.1"/>
    </source>
</evidence>
<dbReference type="PANTHER" id="PTHR43167">
    <property type="entry name" value="PUTATIVE (AFU_ORTHOLOGUE AFUA_6G01830)-RELATED"/>
    <property type="match status" value="1"/>
</dbReference>
<dbReference type="STRING" id="146020.RMCB_5094"/>
<keyword evidence="3" id="KW-0949">S-adenosyl-L-methionine</keyword>
<dbReference type="PANTHER" id="PTHR43167:SF1">
    <property type="entry name" value="PUTATIVE (AFU_ORTHOLOGUE AFUA_6G01830)-RELATED"/>
    <property type="match status" value="1"/>
</dbReference>
<accession>A0A100W3L8</accession>
<dbReference type="RefSeq" id="WP_062830975.1">
    <property type="nucleotide sequence ID" value="NZ_BCSX01000044.1"/>
</dbReference>
<keyword evidence="1 4" id="KW-0489">Methyltransferase</keyword>
<dbReference type="Gene3D" id="3.40.50.150">
    <property type="entry name" value="Vaccinia Virus protein VP39"/>
    <property type="match status" value="1"/>
</dbReference>
<dbReference type="AlphaFoldDB" id="A0A100W3L8"/>
<keyword evidence="5" id="KW-1185">Reference proteome</keyword>
<reference evidence="5" key="2">
    <citation type="submission" date="2016-02" db="EMBL/GenBank/DDBJ databases">
        <title>Draft genome sequence of five rapidly growing Mycobacterium species.</title>
        <authorList>
            <person name="Katahira K."/>
            <person name="Gotou Y."/>
            <person name="Iida K."/>
            <person name="Ogura Y."/>
            <person name="Hayashi T."/>
        </authorList>
    </citation>
    <scope>NUCLEOTIDE SEQUENCE [LARGE SCALE GENOMIC DNA]</scope>
    <source>
        <strain evidence="5">JCM15654</strain>
    </source>
</reference>
<evidence type="ECO:0000256" key="2">
    <source>
        <dbReference type="ARBA" id="ARBA00022679"/>
    </source>
</evidence>
<keyword evidence="2 4" id="KW-0808">Transferase</keyword>
<dbReference type="Pfam" id="PF13578">
    <property type="entry name" value="Methyltransf_24"/>
    <property type="match status" value="1"/>
</dbReference>
<organism evidence="4 5">
    <name type="scientific">Mycolicibacterium brisbanense</name>
    <dbReference type="NCBI Taxonomy" id="146020"/>
    <lineage>
        <taxon>Bacteria</taxon>
        <taxon>Bacillati</taxon>
        <taxon>Actinomycetota</taxon>
        <taxon>Actinomycetes</taxon>
        <taxon>Mycobacteriales</taxon>
        <taxon>Mycobacteriaceae</taxon>
        <taxon>Mycolicibacterium</taxon>
    </lineage>
</organism>
<reference evidence="5" key="1">
    <citation type="journal article" date="2016" name="Genome Announc.">
        <title>Draft Genome Sequences of Five Rapidly Growing Mycobacterium Species, M. thermoresistibile, M. fortuitum subsp. acetamidolyticum, M. canariasense, M. brisbanense, and M. novocastrense.</title>
        <authorList>
            <person name="Katahira K."/>
            <person name="Ogura Y."/>
            <person name="Gotoh Y."/>
            <person name="Hayashi T."/>
        </authorList>
    </citation>
    <scope>NUCLEOTIDE SEQUENCE [LARGE SCALE GENOMIC DNA]</scope>
    <source>
        <strain evidence="5">JCM15654</strain>
    </source>
</reference>
<evidence type="ECO:0000256" key="3">
    <source>
        <dbReference type="ARBA" id="ARBA00022691"/>
    </source>
</evidence>
<dbReference type="InterPro" id="IPR002935">
    <property type="entry name" value="SAM_O-MeTrfase"/>
</dbReference>
<proteinExistence type="predicted"/>
<name>A0A100W3L8_9MYCO</name>
<protein>
    <submittedName>
        <fullName evidence="4">O-methyltransferase</fullName>
    </submittedName>
</protein>
<dbReference type="GO" id="GO:0008171">
    <property type="term" value="F:O-methyltransferase activity"/>
    <property type="evidence" value="ECO:0007669"/>
    <property type="project" value="InterPro"/>
</dbReference>